<keyword evidence="2" id="KW-1185">Reference proteome</keyword>
<dbReference type="AlphaFoldDB" id="A0AAP0I6E6"/>
<proteinExistence type="predicted"/>
<dbReference type="EMBL" id="JBBNAE010000007">
    <property type="protein sequence ID" value="KAK9109498.1"/>
    <property type="molecule type" value="Genomic_DNA"/>
</dbReference>
<sequence>MVNCSNKRQRTPEGVAEAGDLLNANEDVNKSGNGSNSVSLVLGDPELLESNICLEPLTPPVFQIKHYIY</sequence>
<gene>
    <name evidence="1" type="ORF">Sjap_017558</name>
</gene>
<reference evidence="1 2" key="1">
    <citation type="submission" date="2024-01" db="EMBL/GenBank/DDBJ databases">
        <title>Genome assemblies of Stephania.</title>
        <authorList>
            <person name="Yang L."/>
        </authorList>
    </citation>
    <scope>NUCLEOTIDE SEQUENCE [LARGE SCALE GENOMIC DNA]</scope>
    <source>
        <strain evidence="1">QJT</strain>
        <tissue evidence="1">Leaf</tissue>
    </source>
</reference>
<evidence type="ECO:0000313" key="1">
    <source>
        <dbReference type="EMBL" id="KAK9109498.1"/>
    </source>
</evidence>
<accession>A0AAP0I6E6</accession>
<comment type="caution">
    <text evidence="1">The sequence shown here is derived from an EMBL/GenBank/DDBJ whole genome shotgun (WGS) entry which is preliminary data.</text>
</comment>
<dbReference type="Proteomes" id="UP001417504">
    <property type="component" value="Unassembled WGS sequence"/>
</dbReference>
<organism evidence="1 2">
    <name type="scientific">Stephania japonica</name>
    <dbReference type="NCBI Taxonomy" id="461633"/>
    <lineage>
        <taxon>Eukaryota</taxon>
        <taxon>Viridiplantae</taxon>
        <taxon>Streptophyta</taxon>
        <taxon>Embryophyta</taxon>
        <taxon>Tracheophyta</taxon>
        <taxon>Spermatophyta</taxon>
        <taxon>Magnoliopsida</taxon>
        <taxon>Ranunculales</taxon>
        <taxon>Menispermaceae</taxon>
        <taxon>Menispermoideae</taxon>
        <taxon>Cissampelideae</taxon>
        <taxon>Stephania</taxon>
    </lineage>
</organism>
<evidence type="ECO:0000313" key="2">
    <source>
        <dbReference type="Proteomes" id="UP001417504"/>
    </source>
</evidence>
<name>A0AAP0I6E6_9MAGN</name>
<protein>
    <submittedName>
        <fullName evidence="1">Uncharacterized protein</fullName>
    </submittedName>
</protein>